<dbReference type="PATRIC" id="fig|54398.4.peg.3128"/>
<evidence type="ECO:0000313" key="2">
    <source>
        <dbReference type="Proteomes" id="UP000051276"/>
    </source>
</evidence>
<dbReference type="SUPFAM" id="SSF52540">
    <property type="entry name" value="P-loop containing nucleoside triphosphate hydrolases"/>
    <property type="match status" value="1"/>
</dbReference>
<dbReference type="Gene3D" id="3.40.50.300">
    <property type="entry name" value="P-loop containing nucleotide triphosphate hydrolases"/>
    <property type="match status" value="1"/>
</dbReference>
<dbReference type="InterPro" id="IPR027417">
    <property type="entry name" value="P-loop_NTPase"/>
</dbReference>
<evidence type="ECO:0000313" key="1">
    <source>
        <dbReference type="EMBL" id="KRT58512.1"/>
    </source>
</evidence>
<protein>
    <recommendedName>
        <fullName evidence="3">CobQ/CobB/MinD/ParA nucleotide binding domain</fullName>
    </recommendedName>
</protein>
<evidence type="ECO:0008006" key="3">
    <source>
        <dbReference type="Google" id="ProtNLM"/>
    </source>
</evidence>
<dbReference type="AlphaFoldDB" id="A0A0T5Z6P6"/>
<organism evidence="1 2">
    <name type="scientific">endosymbiont of Ridgeia piscesae</name>
    <dbReference type="NCBI Taxonomy" id="54398"/>
    <lineage>
        <taxon>Bacteria</taxon>
        <taxon>Pseudomonadati</taxon>
        <taxon>Pseudomonadota</taxon>
        <taxon>Gammaproteobacteria</taxon>
        <taxon>sulfur-oxidizing symbionts</taxon>
    </lineage>
</organism>
<reference evidence="1 2" key="1">
    <citation type="submission" date="2015-11" db="EMBL/GenBank/DDBJ databases">
        <title>The genome of Candidatus Endoriftia persephone in Ridgeia piscesae and population structure of the North Eastern Pacific vestimentiferan symbionts.</title>
        <authorList>
            <person name="Perez M."/>
            <person name="Juniper K.S."/>
        </authorList>
    </citation>
    <scope>NUCLEOTIDE SEQUENCE [LARGE SCALE GENOMIC DNA]</scope>
    <source>
        <strain evidence="1">Ind10</strain>
    </source>
</reference>
<gene>
    <name evidence="1" type="ORF">Ga0076813_13651</name>
</gene>
<name>A0A0T5Z6P6_9GAMM</name>
<accession>A0A0T5Z6P6</accession>
<dbReference type="Proteomes" id="UP000051276">
    <property type="component" value="Unassembled WGS sequence"/>
</dbReference>
<dbReference type="EMBL" id="LMXI01000329">
    <property type="protein sequence ID" value="KRT58512.1"/>
    <property type="molecule type" value="Genomic_DNA"/>
</dbReference>
<sequence length="114" mass="13176">MQTEFLALKGLERMLHTLRMVLKARATPLPYTIVPTMYDIRTRASVDSLKVLRETYKEHLWQSLIPVDTRLREASRVGMPPSMFDPNCRSVAAYTELLQELQREGEPLSRTGTR</sequence>
<comment type="caution">
    <text evidence="1">The sequence shown here is derived from an EMBL/GenBank/DDBJ whole genome shotgun (WGS) entry which is preliminary data.</text>
</comment>
<proteinExistence type="predicted"/>